<keyword evidence="1" id="KW-0732">Signal</keyword>
<dbReference type="Pfam" id="PF16061">
    <property type="entry name" value="DUF4803"/>
    <property type="match status" value="1"/>
</dbReference>
<evidence type="ECO:0000313" key="3">
    <source>
        <dbReference type="Proteomes" id="UP000639338"/>
    </source>
</evidence>
<evidence type="ECO:0008006" key="4">
    <source>
        <dbReference type="Google" id="ProtNLM"/>
    </source>
</evidence>
<dbReference type="PANTHER" id="PTHR47890:SF1">
    <property type="entry name" value="LD24308P"/>
    <property type="match status" value="1"/>
</dbReference>
<feature type="chain" id="PRO_5032908014" description="Venom protein" evidence="1">
    <location>
        <begin position="19"/>
        <end position="785"/>
    </location>
</feature>
<dbReference type="AlphaFoldDB" id="A0A834XMP7"/>
<gene>
    <name evidence="2" type="ORF">HCN44_000930</name>
</gene>
<protein>
    <recommendedName>
        <fullName evidence="4">Venom protein</fullName>
    </recommendedName>
</protein>
<accession>A0A834XMP7</accession>
<dbReference type="PANTHER" id="PTHR47890">
    <property type="entry name" value="LD24308P"/>
    <property type="match status" value="1"/>
</dbReference>
<dbReference type="Proteomes" id="UP000639338">
    <property type="component" value="Unassembled WGS sequence"/>
</dbReference>
<sequence>MGVKILIIVLNLTAIVFADGFFERCLPFIAVEDTYKVEDLNFNKNYCDDKYCYYRTCGQSGHIKGYYFNKSIPLTWSFSEGKFITGNSYCGNGKCWFGGYLCRHGCKTPFKQDKRIKCWESSKNFRYQYELIILINNSEGYSLSQFSNYNLDYPPVAQYYLSVLKYFLKNETNKTEDSNNIKIKINDIVEHTNVCDKYLTTELQYGIASKIFNINNNDSEFLSFENAINLTNICYRNLFARKMNNNEIFKNLKIDDYKELDPLSMIFLMRDIKTFLSRNFTNELKNIFHVYDKNINKYYDNCDNKISVHQHIYNLHNCLSLTVLNGFTQVIDTYVIRENSESYIMKPAIIETIQKLKRSLLLIQQKSSIAMGYASKIIKRCDPLNYTEGVDYIQLKFFIHSYVMGKNYLTKDKTCPDDSCNKFLFVESPIEFKNTNHQCHGNLFGCSDSAVEMICFPDDYNSSRRYQAFKMGSGETIGPWTDDCVGKNTVHYEKITSRYMKIVKTLKNIYGVYLGSIKREENCNICACYCDDIYNPKTIRKFSLQEVLAKHDQGVITGIKFDLEQDAIVLKIRVGILDNWVINKNNQSWNSDYVVTVNPGNVPHGFINENSSNPEHPYETSKLQFYWRNINLDNLVAPPGKVIQGVKFVTCTDGISISILATNISEDGFILRETSELELKIPDNPDIPTNGKSVNRVDYMANSYIKFQVSDWIADGSQTTVPFIDTREVITDPPVPLSGIGFYYKTQEKSGGFVALQIQTFDYSDIINYHFINKSIDKLIDEINT</sequence>
<dbReference type="EMBL" id="JACMRX010000005">
    <property type="protein sequence ID" value="KAF7988357.1"/>
    <property type="molecule type" value="Genomic_DNA"/>
</dbReference>
<dbReference type="InterPro" id="IPR032062">
    <property type="entry name" value="DUF4803"/>
</dbReference>
<evidence type="ECO:0000313" key="2">
    <source>
        <dbReference type="EMBL" id="KAF7988357.1"/>
    </source>
</evidence>
<dbReference type="OrthoDB" id="7695312at2759"/>
<name>A0A834XMP7_APHGI</name>
<feature type="signal peptide" evidence="1">
    <location>
        <begin position="1"/>
        <end position="18"/>
    </location>
</feature>
<reference evidence="2 3" key="1">
    <citation type="submission" date="2020-08" db="EMBL/GenBank/DDBJ databases">
        <title>Aphidius gifuensis genome sequencing and assembly.</title>
        <authorList>
            <person name="Du Z."/>
        </authorList>
    </citation>
    <scope>NUCLEOTIDE SEQUENCE [LARGE SCALE GENOMIC DNA]</scope>
    <source>
        <strain evidence="2">YNYX2018</strain>
        <tissue evidence="2">Adults</tissue>
    </source>
</reference>
<proteinExistence type="predicted"/>
<comment type="caution">
    <text evidence="2">The sequence shown here is derived from an EMBL/GenBank/DDBJ whole genome shotgun (WGS) entry which is preliminary data.</text>
</comment>
<evidence type="ECO:0000256" key="1">
    <source>
        <dbReference type="SAM" id="SignalP"/>
    </source>
</evidence>
<organism evidence="2 3">
    <name type="scientific">Aphidius gifuensis</name>
    <name type="common">Parasitoid wasp</name>
    <dbReference type="NCBI Taxonomy" id="684658"/>
    <lineage>
        <taxon>Eukaryota</taxon>
        <taxon>Metazoa</taxon>
        <taxon>Ecdysozoa</taxon>
        <taxon>Arthropoda</taxon>
        <taxon>Hexapoda</taxon>
        <taxon>Insecta</taxon>
        <taxon>Pterygota</taxon>
        <taxon>Neoptera</taxon>
        <taxon>Endopterygota</taxon>
        <taxon>Hymenoptera</taxon>
        <taxon>Apocrita</taxon>
        <taxon>Ichneumonoidea</taxon>
        <taxon>Braconidae</taxon>
        <taxon>Aphidiinae</taxon>
        <taxon>Aphidius</taxon>
    </lineage>
</organism>
<keyword evidence="3" id="KW-1185">Reference proteome</keyword>